<dbReference type="InterPro" id="IPR028053">
    <property type="entry name" value="Membr_insert_YidC_N"/>
</dbReference>
<evidence type="ECO:0000256" key="7">
    <source>
        <dbReference type="ARBA" id="ARBA00022927"/>
    </source>
</evidence>
<dbReference type="CDD" id="cd19960">
    <property type="entry name" value="YidC_peri"/>
    <property type="match status" value="1"/>
</dbReference>
<dbReference type="PANTHER" id="PTHR12428:SF65">
    <property type="entry name" value="CYTOCHROME C OXIDASE ASSEMBLY PROTEIN COX18, MITOCHONDRIAL"/>
    <property type="match status" value="1"/>
</dbReference>
<dbReference type="InterPro" id="IPR038221">
    <property type="entry name" value="YidC_periplasmic_sf"/>
</dbReference>
<comment type="subcellular location">
    <subcellularLocation>
        <location evidence="1">Cell inner membrane</location>
        <topology evidence="1">Multi-pass membrane protein</topology>
    </subcellularLocation>
    <subcellularLocation>
        <location evidence="13">Cell membrane</location>
        <topology evidence="13">Multi-pass membrane protein</topology>
    </subcellularLocation>
</comment>
<feature type="domain" description="Membrane insertase YidC N-terminal" evidence="15">
    <location>
        <begin position="68"/>
        <end position="310"/>
    </location>
</feature>
<reference evidence="16 17" key="1">
    <citation type="submission" date="2020-07" db="EMBL/GenBank/DDBJ databases">
        <title>Transfer of Campylobacter canadensis to the novel genus Avispirillum gen. nov., that also includes two novel species recovered from migratory waterfowl: Avispirillum anseris sp. nov. and Avispirillum brantae sp. nov.</title>
        <authorList>
            <person name="Miller W.G."/>
            <person name="Chapman M.H."/>
            <person name="Yee E."/>
            <person name="Inglis G.D."/>
        </authorList>
    </citation>
    <scope>NUCLEOTIDE SEQUENCE [LARGE SCALE GENOMIC DNA]</scope>
    <source>
        <strain evidence="16 17">L283</strain>
    </source>
</reference>
<keyword evidence="10 13" id="KW-0143">Chaperone</keyword>
<evidence type="ECO:0000256" key="4">
    <source>
        <dbReference type="ARBA" id="ARBA00022448"/>
    </source>
</evidence>
<dbReference type="HAMAP" id="MF_01810">
    <property type="entry name" value="YidC_type1"/>
    <property type="match status" value="1"/>
</dbReference>
<protein>
    <recommendedName>
        <fullName evidence="3 13">Membrane protein insertase YidC</fullName>
    </recommendedName>
    <alternativeName>
        <fullName evidence="12 13">Foldase YidC</fullName>
    </alternativeName>
    <alternativeName>
        <fullName evidence="11 13">Membrane integrase YidC</fullName>
    </alternativeName>
    <alternativeName>
        <fullName evidence="13">Membrane protein YidC</fullName>
    </alternativeName>
</protein>
<feature type="domain" description="Membrane insertase YidC/Oxa/ALB C-terminal" evidence="14">
    <location>
        <begin position="322"/>
        <end position="501"/>
    </location>
</feature>
<dbReference type="EMBL" id="JACGBB010000004">
    <property type="protein sequence ID" value="MBZ7987032.1"/>
    <property type="molecule type" value="Genomic_DNA"/>
</dbReference>
<keyword evidence="8 13" id="KW-1133">Transmembrane helix</keyword>
<accession>A0ABS7WQJ8</accession>
<organism evidence="16 17">
    <name type="scientific">Campylobacter canadensis</name>
    <dbReference type="NCBI Taxonomy" id="449520"/>
    <lineage>
        <taxon>Bacteria</taxon>
        <taxon>Pseudomonadati</taxon>
        <taxon>Campylobacterota</taxon>
        <taxon>Epsilonproteobacteria</taxon>
        <taxon>Campylobacterales</taxon>
        <taxon>Campylobacteraceae</taxon>
        <taxon>Campylobacter</taxon>
    </lineage>
</organism>
<dbReference type="Pfam" id="PF14849">
    <property type="entry name" value="YidC_periplas"/>
    <property type="match status" value="1"/>
</dbReference>
<dbReference type="NCBIfam" id="TIGR03592">
    <property type="entry name" value="yidC_oxa1_cterm"/>
    <property type="match status" value="1"/>
</dbReference>
<evidence type="ECO:0000256" key="12">
    <source>
        <dbReference type="ARBA" id="ARBA00033342"/>
    </source>
</evidence>
<keyword evidence="7 13" id="KW-0653">Protein transport</keyword>
<comment type="subunit">
    <text evidence="13">Interacts with the Sec translocase complex via SecD. Specifically interacts with transmembrane segments of nascent integral membrane proteins during membrane integration.</text>
</comment>
<evidence type="ECO:0000256" key="10">
    <source>
        <dbReference type="ARBA" id="ARBA00023186"/>
    </source>
</evidence>
<dbReference type="InterPro" id="IPR047196">
    <property type="entry name" value="YidC_ALB_C"/>
</dbReference>
<sequence>MFDNMSQQVRVIIAVILALLFFSVYGYLVPQPVQQEQNSTLNEQSTKVTKDALLPNKESKKTSKIIASVKNEHFSASINENGEISSFLLEDNRFKNENNEAINLVNDELLPLSMQFYDEDFQKLYNSQAFSVQKQEFNTNEDIVLSKNLNGVILEKIINFKDNGFYEVKLKISDDKEHKFVITPGLRPNILADSLTVHGAMIYKSDETKDDYEDDSIKKADEVVISNAQIAAFSDRYYTTLFYNFNQDFKVVLTNSTSNLTQGRIIATNNAHFYAYIGPKEHKILDGADKRLSNVVEYGWFTFIAKPMFAFLNSIYNFVGNWGWAIVILTIIIRIILFPLTYKSMVSMQKLKILAPKMKEIQEKYKGEPQKMQMHIMNLYKEHKANPLGGCLPILIQIPIFFAIYRVLLNAIELKAAPWALWINDLALHDPFYILPIYMGLTMFLQQVITPMNIQDPTQAKIMKFLPLIFVIFFISFPAGLTLYWCVNNTFSLAQQYFINKIFAQKEKSNASK</sequence>
<dbReference type="Gene3D" id="2.70.98.90">
    <property type="match status" value="1"/>
</dbReference>
<keyword evidence="17" id="KW-1185">Reference proteome</keyword>
<comment type="similarity">
    <text evidence="2 13">Belongs to the OXA1/ALB3/YidC family. Type 1 subfamily.</text>
</comment>
<comment type="caution">
    <text evidence="16">The sequence shown here is derived from an EMBL/GenBank/DDBJ whole genome shotgun (WGS) entry which is preliminary data.</text>
</comment>
<dbReference type="RefSeq" id="WP_172233257.1">
    <property type="nucleotide sequence ID" value="NZ_CP035946.1"/>
</dbReference>
<dbReference type="PANTHER" id="PTHR12428">
    <property type="entry name" value="OXA1"/>
    <property type="match status" value="1"/>
</dbReference>
<feature type="transmembrane region" description="Helical" evidence="13">
    <location>
        <begin position="391"/>
        <end position="412"/>
    </location>
</feature>
<evidence type="ECO:0000256" key="3">
    <source>
        <dbReference type="ARBA" id="ARBA00015325"/>
    </source>
</evidence>
<evidence type="ECO:0000259" key="14">
    <source>
        <dbReference type="Pfam" id="PF02096"/>
    </source>
</evidence>
<keyword evidence="6 13" id="KW-0812">Transmembrane</keyword>
<keyword evidence="4 13" id="KW-0813">Transport</keyword>
<evidence type="ECO:0000256" key="11">
    <source>
        <dbReference type="ARBA" id="ARBA00033245"/>
    </source>
</evidence>
<evidence type="ECO:0000259" key="15">
    <source>
        <dbReference type="Pfam" id="PF14849"/>
    </source>
</evidence>
<name>A0ABS7WQJ8_9BACT</name>
<dbReference type="PRINTS" id="PR01900">
    <property type="entry name" value="YIDCPROTEIN"/>
</dbReference>
<dbReference type="NCBIfam" id="TIGR03593">
    <property type="entry name" value="yidC_nterm"/>
    <property type="match status" value="1"/>
</dbReference>
<dbReference type="CDD" id="cd20070">
    <property type="entry name" value="5TM_YidC_Alb3"/>
    <property type="match status" value="1"/>
</dbReference>
<evidence type="ECO:0000256" key="8">
    <source>
        <dbReference type="ARBA" id="ARBA00022989"/>
    </source>
</evidence>
<dbReference type="InterPro" id="IPR019998">
    <property type="entry name" value="Membr_insert_YidC"/>
</dbReference>
<evidence type="ECO:0000256" key="13">
    <source>
        <dbReference type="HAMAP-Rule" id="MF_01810"/>
    </source>
</evidence>
<dbReference type="Proteomes" id="UP000786183">
    <property type="component" value="Unassembled WGS sequence"/>
</dbReference>
<evidence type="ECO:0000256" key="6">
    <source>
        <dbReference type="ARBA" id="ARBA00022692"/>
    </source>
</evidence>
<feature type="transmembrane region" description="Helical" evidence="13">
    <location>
        <begin position="432"/>
        <end position="453"/>
    </location>
</feature>
<dbReference type="InterPro" id="IPR028055">
    <property type="entry name" value="YidC/Oxa/ALB_C"/>
</dbReference>
<evidence type="ECO:0000313" key="17">
    <source>
        <dbReference type="Proteomes" id="UP000786183"/>
    </source>
</evidence>
<feature type="transmembrane region" description="Helical" evidence="13">
    <location>
        <begin position="322"/>
        <end position="342"/>
    </location>
</feature>
<evidence type="ECO:0000256" key="5">
    <source>
        <dbReference type="ARBA" id="ARBA00022475"/>
    </source>
</evidence>
<proteinExistence type="inferred from homology"/>
<dbReference type="InterPro" id="IPR001708">
    <property type="entry name" value="YidC/ALB3/OXA1/COX18"/>
</dbReference>
<keyword evidence="5 13" id="KW-1003">Cell membrane</keyword>
<dbReference type="PRINTS" id="PR00701">
    <property type="entry name" value="60KDINNERMP"/>
</dbReference>
<keyword evidence="9 13" id="KW-0472">Membrane</keyword>
<evidence type="ECO:0000256" key="2">
    <source>
        <dbReference type="ARBA" id="ARBA00010527"/>
    </source>
</evidence>
<evidence type="ECO:0000313" key="16">
    <source>
        <dbReference type="EMBL" id="MBZ7987032.1"/>
    </source>
</evidence>
<evidence type="ECO:0000256" key="1">
    <source>
        <dbReference type="ARBA" id="ARBA00004429"/>
    </source>
</evidence>
<dbReference type="NCBIfam" id="NF002357">
    <property type="entry name" value="PRK01318.2-4"/>
    <property type="match status" value="1"/>
</dbReference>
<evidence type="ECO:0000256" key="9">
    <source>
        <dbReference type="ARBA" id="ARBA00023136"/>
    </source>
</evidence>
<comment type="function">
    <text evidence="13">Required for the insertion and/or proper folding and/or complex formation of integral membrane proteins into the membrane. Involved in integration of membrane proteins that insert both dependently and independently of the Sec translocase complex, as well as at least some lipoproteins. Aids folding of multispanning membrane proteins.</text>
</comment>
<dbReference type="Pfam" id="PF02096">
    <property type="entry name" value="60KD_IMP"/>
    <property type="match status" value="1"/>
</dbReference>
<feature type="transmembrane region" description="Helical" evidence="13">
    <location>
        <begin position="465"/>
        <end position="485"/>
    </location>
</feature>
<gene>
    <name evidence="13 16" type="primary">yidC</name>
    <name evidence="16" type="ORF">AVCANL283_02715</name>
</gene>